<proteinExistence type="predicted"/>
<comment type="caution">
    <text evidence="3">The sequence shown here is derived from an EMBL/GenBank/DDBJ whole genome shotgun (WGS) entry which is preliminary data.</text>
</comment>
<reference evidence="3 4" key="1">
    <citation type="submission" date="2017-07" db="EMBL/GenBank/DDBJ databases">
        <title>First draft Genome Sequence of Nocardia cerradoensis isolated from human infection.</title>
        <authorList>
            <person name="Carrasco G."/>
        </authorList>
    </citation>
    <scope>NUCLEOTIDE SEQUENCE [LARGE SCALE GENOMIC DNA]</scope>
    <source>
        <strain evidence="3 4">CNM20130759</strain>
    </source>
</reference>
<accession>A0A231HCK8</accession>
<evidence type="ECO:0000256" key="2">
    <source>
        <dbReference type="SAM" id="SignalP"/>
    </source>
</evidence>
<feature type="chain" id="PRO_5039164734" evidence="2">
    <location>
        <begin position="28"/>
        <end position="120"/>
    </location>
</feature>
<keyword evidence="4" id="KW-1185">Reference proteome</keyword>
<dbReference type="AlphaFoldDB" id="A0A231HCK8"/>
<organism evidence="3 4">
    <name type="scientific">Nocardia cerradoensis</name>
    <dbReference type="NCBI Taxonomy" id="85688"/>
    <lineage>
        <taxon>Bacteria</taxon>
        <taxon>Bacillati</taxon>
        <taxon>Actinomycetota</taxon>
        <taxon>Actinomycetes</taxon>
        <taxon>Mycobacteriales</taxon>
        <taxon>Nocardiaceae</taxon>
        <taxon>Nocardia</taxon>
    </lineage>
</organism>
<evidence type="ECO:0000313" key="4">
    <source>
        <dbReference type="Proteomes" id="UP000215506"/>
    </source>
</evidence>
<dbReference type="Proteomes" id="UP000215506">
    <property type="component" value="Unassembled WGS sequence"/>
</dbReference>
<dbReference type="EMBL" id="NGAF01000002">
    <property type="protein sequence ID" value="OXR46693.1"/>
    <property type="molecule type" value="Genomic_DNA"/>
</dbReference>
<evidence type="ECO:0000256" key="1">
    <source>
        <dbReference type="SAM" id="MobiDB-lite"/>
    </source>
</evidence>
<protein>
    <submittedName>
        <fullName evidence="3">Uncharacterized protein</fullName>
    </submittedName>
</protein>
<keyword evidence="2" id="KW-0732">Signal</keyword>
<feature type="signal peptide" evidence="2">
    <location>
        <begin position="1"/>
        <end position="27"/>
    </location>
</feature>
<gene>
    <name evidence="3" type="ORF">B7C42_01668</name>
</gene>
<sequence length="120" mass="13008">MNIRATIKAAAAACLLGVALLGTPAHADAAPAHIGWCPFGHVDPHDDNSACRGSDSAEWPLSEHGPDGKPTVSCTRLNEGRGVRTDHGDHGYSYWRCMSYKDQWGNVYFDWSEVLEAGVR</sequence>
<dbReference type="RefSeq" id="WP_094024822.1">
    <property type="nucleotide sequence ID" value="NZ_NGAF01000002.1"/>
</dbReference>
<name>A0A231HCK8_9NOCA</name>
<evidence type="ECO:0000313" key="3">
    <source>
        <dbReference type="EMBL" id="OXR46693.1"/>
    </source>
</evidence>
<feature type="region of interest" description="Disordered" evidence="1">
    <location>
        <begin position="50"/>
        <end position="70"/>
    </location>
</feature>